<dbReference type="EMBL" id="CM042031">
    <property type="protein sequence ID" value="KAI3784232.1"/>
    <property type="molecule type" value="Genomic_DNA"/>
</dbReference>
<dbReference type="Proteomes" id="UP001056120">
    <property type="component" value="Linkage Group LG14"/>
</dbReference>
<name>A0ACB9GLF5_9ASTR</name>
<evidence type="ECO:0000313" key="1">
    <source>
        <dbReference type="EMBL" id="KAI3784232.1"/>
    </source>
</evidence>
<organism evidence="1 2">
    <name type="scientific">Smallanthus sonchifolius</name>
    <dbReference type="NCBI Taxonomy" id="185202"/>
    <lineage>
        <taxon>Eukaryota</taxon>
        <taxon>Viridiplantae</taxon>
        <taxon>Streptophyta</taxon>
        <taxon>Embryophyta</taxon>
        <taxon>Tracheophyta</taxon>
        <taxon>Spermatophyta</taxon>
        <taxon>Magnoliopsida</taxon>
        <taxon>eudicotyledons</taxon>
        <taxon>Gunneridae</taxon>
        <taxon>Pentapetalae</taxon>
        <taxon>asterids</taxon>
        <taxon>campanulids</taxon>
        <taxon>Asterales</taxon>
        <taxon>Asteraceae</taxon>
        <taxon>Asteroideae</taxon>
        <taxon>Heliantheae alliance</taxon>
        <taxon>Millerieae</taxon>
        <taxon>Smallanthus</taxon>
    </lineage>
</organism>
<comment type="caution">
    <text evidence="1">The sequence shown here is derived from an EMBL/GenBank/DDBJ whole genome shotgun (WGS) entry which is preliminary data.</text>
</comment>
<protein>
    <submittedName>
        <fullName evidence="1">Uncharacterized protein</fullName>
    </submittedName>
</protein>
<reference evidence="2" key="1">
    <citation type="journal article" date="2022" name="Mol. Ecol. Resour.">
        <title>The genomes of chicory, endive, great burdock and yacon provide insights into Asteraceae palaeo-polyploidization history and plant inulin production.</title>
        <authorList>
            <person name="Fan W."/>
            <person name="Wang S."/>
            <person name="Wang H."/>
            <person name="Wang A."/>
            <person name="Jiang F."/>
            <person name="Liu H."/>
            <person name="Zhao H."/>
            <person name="Xu D."/>
            <person name="Zhang Y."/>
        </authorList>
    </citation>
    <scope>NUCLEOTIDE SEQUENCE [LARGE SCALE GENOMIC DNA]</scope>
    <source>
        <strain evidence="2">cv. Yunnan</strain>
    </source>
</reference>
<proteinExistence type="predicted"/>
<sequence length="93" mass="10981">MRFSGDGPDKPWLLLWWFKSDLPRTPLDLQRVRSHQGSKVDKSPKGVASSSIQQLPRWISFKDQQELMRFHIKDDDDVNKFWSELSLQARPED</sequence>
<keyword evidence="2" id="KW-1185">Reference proteome</keyword>
<gene>
    <name evidence="1" type="ORF">L1987_43327</name>
</gene>
<accession>A0ACB9GLF5</accession>
<evidence type="ECO:0000313" key="2">
    <source>
        <dbReference type="Proteomes" id="UP001056120"/>
    </source>
</evidence>
<reference evidence="1 2" key="2">
    <citation type="journal article" date="2022" name="Mol. Ecol. Resour.">
        <title>The genomes of chicory, endive, great burdock and yacon provide insights into Asteraceae paleo-polyploidization history and plant inulin production.</title>
        <authorList>
            <person name="Fan W."/>
            <person name="Wang S."/>
            <person name="Wang H."/>
            <person name="Wang A."/>
            <person name="Jiang F."/>
            <person name="Liu H."/>
            <person name="Zhao H."/>
            <person name="Xu D."/>
            <person name="Zhang Y."/>
        </authorList>
    </citation>
    <scope>NUCLEOTIDE SEQUENCE [LARGE SCALE GENOMIC DNA]</scope>
    <source>
        <strain evidence="2">cv. Yunnan</strain>
        <tissue evidence="1">Leaves</tissue>
    </source>
</reference>